<protein>
    <submittedName>
        <fullName evidence="1">Uncharacterized protein</fullName>
    </submittedName>
</protein>
<keyword evidence="2" id="KW-1185">Reference proteome</keyword>
<dbReference type="RefSeq" id="WP_244760719.1">
    <property type="nucleotide sequence ID" value="NZ_JALJCJ010000002.1"/>
</dbReference>
<organism evidence="1 2">
    <name type="scientific">Shinella curvata</name>
    <dbReference type="NCBI Taxonomy" id="1817964"/>
    <lineage>
        <taxon>Bacteria</taxon>
        <taxon>Pseudomonadati</taxon>
        <taxon>Pseudomonadota</taxon>
        <taxon>Alphaproteobacteria</taxon>
        <taxon>Hyphomicrobiales</taxon>
        <taxon>Rhizobiaceae</taxon>
        <taxon>Shinella</taxon>
    </lineage>
</organism>
<accession>A0ABT8XH59</accession>
<comment type="caution">
    <text evidence="1">The sequence shown here is derived from an EMBL/GenBank/DDBJ whole genome shotgun (WGS) entry which is preliminary data.</text>
</comment>
<dbReference type="EMBL" id="WHSC02000007">
    <property type="protein sequence ID" value="MDO6123071.1"/>
    <property type="molecule type" value="Genomic_DNA"/>
</dbReference>
<reference evidence="1" key="1">
    <citation type="submission" date="2022-04" db="EMBL/GenBank/DDBJ databases">
        <title>Shinella lacus sp. nov., a novel member of the genus Shinella from water.</title>
        <authorList>
            <person name="Deng Y."/>
        </authorList>
    </citation>
    <scope>NUCLEOTIDE SEQUENCE</scope>
    <source>
        <strain evidence="1">JCM 31239</strain>
    </source>
</reference>
<evidence type="ECO:0000313" key="2">
    <source>
        <dbReference type="Proteomes" id="UP001177080"/>
    </source>
</evidence>
<dbReference type="Proteomes" id="UP001177080">
    <property type="component" value="Unassembled WGS sequence"/>
</dbReference>
<proteinExistence type="predicted"/>
<name>A0ABT8XH59_9HYPH</name>
<evidence type="ECO:0000313" key="1">
    <source>
        <dbReference type="EMBL" id="MDO6123071.1"/>
    </source>
</evidence>
<gene>
    <name evidence="1" type="ORF">GB928_017915</name>
</gene>
<sequence length="96" mass="10389">MPLRHHHFRFAKEVTAGPSDVRSQAFWQGVFTVTAGNEAVSKVKIEKRSDGKFFYALTFRGVTRPLIGPFPNPFEAAAAGEAALKALEARAGASKA</sequence>